<evidence type="ECO:0000256" key="5">
    <source>
        <dbReference type="ARBA" id="ARBA00023239"/>
    </source>
</evidence>
<dbReference type="Proteomes" id="UP001431209">
    <property type="component" value="Unassembled WGS sequence"/>
</dbReference>
<dbReference type="InterPro" id="IPR018523">
    <property type="entry name" value="Isocitrate_lyase_ph_CS"/>
</dbReference>
<dbReference type="CDD" id="cd00377">
    <property type="entry name" value="ICL_PEPM"/>
    <property type="match status" value="1"/>
</dbReference>
<evidence type="ECO:0000313" key="7">
    <source>
        <dbReference type="Proteomes" id="UP001431209"/>
    </source>
</evidence>
<gene>
    <name evidence="6" type="ORF">AKO1_011064</name>
</gene>
<evidence type="ECO:0000256" key="2">
    <source>
        <dbReference type="ARBA" id="ARBA00009282"/>
    </source>
</evidence>
<accession>A0AAW2YUD6</accession>
<keyword evidence="4" id="KW-0460">Magnesium</keyword>
<dbReference type="FunFam" id="3.20.20.60:FF:000009">
    <property type="entry name" value="2-methylisocitrate lyase"/>
    <property type="match status" value="1"/>
</dbReference>
<dbReference type="InterPro" id="IPR039556">
    <property type="entry name" value="ICL/PEPM"/>
</dbReference>
<evidence type="ECO:0000256" key="4">
    <source>
        <dbReference type="ARBA" id="ARBA00022842"/>
    </source>
</evidence>
<evidence type="ECO:0000256" key="1">
    <source>
        <dbReference type="ARBA" id="ARBA00001946"/>
    </source>
</evidence>
<keyword evidence="3" id="KW-0479">Metal-binding</keyword>
<dbReference type="PANTHER" id="PTHR42905:SF5">
    <property type="entry name" value="CARBOXYVINYL-CARBOXYPHOSPHONATE PHOSPHORYLMUTASE, CHLOROPLASTIC"/>
    <property type="match status" value="1"/>
</dbReference>
<dbReference type="GO" id="GO:0046421">
    <property type="term" value="F:methylisocitrate lyase activity"/>
    <property type="evidence" value="ECO:0007669"/>
    <property type="project" value="InterPro"/>
</dbReference>
<comment type="similarity">
    <text evidence="2">Belongs to the isocitrate lyase/PEP mutase superfamily. Methylisocitrate lyase family.</text>
</comment>
<comment type="caution">
    <text evidence="6">The sequence shown here is derived from an EMBL/GenBank/DDBJ whole genome shotgun (WGS) entry which is preliminary data.</text>
</comment>
<sequence length="292" mass="32363">MASPGKLFREAVRNNKPLQLVGAVNAYTAILAEKTGYQALYLSGSGVATSSYGIPDLGITTLNDVVEDARRITSATKLPILVDVDTGFGQAFSIARMVREMERAGVAAIHIEDQMGLKRCGHRPNKQIVTEEEMVDRIRTAVNARTDKDFVIMARTDALANEGIESAIKRSKAYIEAGADMLFPEAVTTLEDYKRFVDECKVPVLANITEFGKTPLFTTEELSSVGVSIALYPLSAFRAMSRAALNVYQSIKENGTQKNVIDIMQPRTELYEYLEYHKYEDSLDNLFKDAKK</sequence>
<protein>
    <submittedName>
        <fullName evidence="6">Methylisocitrate lyase</fullName>
    </submittedName>
</protein>
<dbReference type="GO" id="GO:0046872">
    <property type="term" value="F:metal ion binding"/>
    <property type="evidence" value="ECO:0007669"/>
    <property type="project" value="UniProtKB-KW"/>
</dbReference>
<dbReference type="Pfam" id="PF13714">
    <property type="entry name" value="PEP_mutase"/>
    <property type="match status" value="1"/>
</dbReference>
<dbReference type="EMBL" id="JAOPGA020000657">
    <property type="protein sequence ID" value="KAL0480405.1"/>
    <property type="molecule type" value="Genomic_DNA"/>
</dbReference>
<keyword evidence="5 6" id="KW-0456">Lyase</keyword>
<dbReference type="GO" id="GO:0019629">
    <property type="term" value="P:propionate catabolic process, 2-methylcitrate cycle"/>
    <property type="evidence" value="ECO:0007669"/>
    <property type="project" value="InterPro"/>
</dbReference>
<dbReference type="AlphaFoldDB" id="A0AAW2YUD6"/>
<proteinExistence type="inferred from homology"/>
<dbReference type="InterPro" id="IPR040442">
    <property type="entry name" value="Pyrv_kinase-like_dom_sf"/>
</dbReference>
<dbReference type="NCBIfam" id="TIGR02317">
    <property type="entry name" value="prpB"/>
    <property type="match status" value="1"/>
</dbReference>
<comment type="cofactor">
    <cofactor evidence="1">
        <name>Mg(2+)</name>
        <dbReference type="ChEBI" id="CHEBI:18420"/>
    </cofactor>
</comment>
<dbReference type="HAMAP" id="MF_01939">
    <property type="entry name" value="PrpB"/>
    <property type="match status" value="1"/>
</dbReference>
<name>A0AAW2YUD6_9EUKA</name>
<keyword evidence="7" id="KW-1185">Reference proteome</keyword>
<dbReference type="NCBIfam" id="NF008455">
    <property type="entry name" value="PRK11320.1"/>
    <property type="match status" value="1"/>
</dbReference>
<dbReference type="Gene3D" id="3.20.20.60">
    <property type="entry name" value="Phosphoenolpyruvate-binding domains"/>
    <property type="match status" value="1"/>
</dbReference>
<dbReference type="SUPFAM" id="SSF51621">
    <property type="entry name" value="Phosphoenolpyruvate/pyruvate domain"/>
    <property type="match status" value="1"/>
</dbReference>
<dbReference type="InterPro" id="IPR012695">
    <property type="entry name" value="PrpB"/>
</dbReference>
<reference evidence="6 7" key="1">
    <citation type="submission" date="2024-03" db="EMBL/GenBank/DDBJ databases">
        <title>The Acrasis kona genome and developmental transcriptomes reveal deep origins of eukaryotic multicellular pathways.</title>
        <authorList>
            <person name="Sheikh S."/>
            <person name="Fu C.-J."/>
            <person name="Brown M.W."/>
            <person name="Baldauf S.L."/>
        </authorList>
    </citation>
    <scope>NUCLEOTIDE SEQUENCE [LARGE SCALE GENOMIC DNA]</scope>
    <source>
        <strain evidence="6 7">ATCC MYA-3509</strain>
    </source>
</reference>
<evidence type="ECO:0000313" key="6">
    <source>
        <dbReference type="EMBL" id="KAL0480405.1"/>
    </source>
</evidence>
<organism evidence="6 7">
    <name type="scientific">Acrasis kona</name>
    <dbReference type="NCBI Taxonomy" id="1008807"/>
    <lineage>
        <taxon>Eukaryota</taxon>
        <taxon>Discoba</taxon>
        <taxon>Heterolobosea</taxon>
        <taxon>Tetramitia</taxon>
        <taxon>Eutetramitia</taxon>
        <taxon>Acrasidae</taxon>
        <taxon>Acrasis</taxon>
    </lineage>
</organism>
<dbReference type="PROSITE" id="PS00161">
    <property type="entry name" value="ISOCITRATE_LYASE"/>
    <property type="match status" value="1"/>
</dbReference>
<dbReference type="PANTHER" id="PTHR42905">
    <property type="entry name" value="PHOSPHOENOLPYRUVATE CARBOXYLASE"/>
    <property type="match status" value="1"/>
</dbReference>
<dbReference type="InterPro" id="IPR015813">
    <property type="entry name" value="Pyrv/PenolPyrv_kinase-like_dom"/>
</dbReference>
<evidence type="ECO:0000256" key="3">
    <source>
        <dbReference type="ARBA" id="ARBA00022723"/>
    </source>
</evidence>